<sequence length="130" mass="13788">MSSPNLTGPVPNPATSELDQTLSALTVAVDRLKTARAAGTAEYGDESEQLVRSLAMKAHRLDPEALSVNLLLGTVGMRLIVPEAEHRLITTLLSDVRRAVRDDAPGAALETLAKAQEHVDALAHFAGVEL</sequence>
<proteinExistence type="predicted"/>
<dbReference type="EMBL" id="CP003696">
    <property type="protein sequence ID" value="AGP31514.1"/>
    <property type="molecule type" value="Genomic_DNA"/>
</dbReference>
<organism evidence="1 2">
    <name type="scientific">Corynebacterium terpenotabidum Y-11</name>
    <dbReference type="NCBI Taxonomy" id="1200352"/>
    <lineage>
        <taxon>Bacteria</taxon>
        <taxon>Bacillati</taxon>
        <taxon>Actinomycetota</taxon>
        <taxon>Actinomycetes</taxon>
        <taxon>Mycobacteriales</taxon>
        <taxon>Corynebacteriaceae</taxon>
        <taxon>Corynebacterium</taxon>
    </lineage>
</organism>
<protein>
    <submittedName>
        <fullName evidence="1">Uncharacterized protein</fullName>
    </submittedName>
</protein>
<keyword evidence="2" id="KW-1185">Reference proteome</keyword>
<evidence type="ECO:0000313" key="1">
    <source>
        <dbReference type="EMBL" id="AGP31514.1"/>
    </source>
</evidence>
<evidence type="ECO:0000313" key="2">
    <source>
        <dbReference type="Proteomes" id="UP000014809"/>
    </source>
</evidence>
<name>S4XG13_9CORY</name>
<dbReference type="RefSeq" id="WP_020441870.1">
    <property type="nucleotide sequence ID" value="NC_021663.1"/>
</dbReference>
<dbReference type="Proteomes" id="UP000014809">
    <property type="component" value="Chromosome"/>
</dbReference>
<accession>S4XG13</accession>
<dbReference type="AlphaFoldDB" id="S4XG13"/>
<reference evidence="1 2" key="1">
    <citation type="submission" date="2012-06" db="EMBL/GenBank/DDBJ databases">
        <title>Complete genome sequence of Corynebacterium terpenotabidum Y-11 (=DSM 44721).</title>
        <authorList>
            <person name="Ruckert C."/>
            <person name="Albersmeier A."/>
            <person name="Al-Dilaimi A."/>
            <person name="Szczepanowski R."/>
            <person name="Kalinowski J."/>
        </authorList>
    </citation>
    <scope>NUCLEOTIDE SEQUENCE [LARGE SCALE GENOMIC DNA]</scope>
    <source>
        <strain evidence="1 2">Y-11</strain>
    </source>
</reference>
<dbReference type="PATRIC" id="fig|1200352.3.peg.1905"/>
<gene>
    <name evidence="1" type="ORF">A606_09375</name>
</gene>
<dbReference type="HOGENOM" id="CLU_1934509_0_0_11"/>
<dbReference type="KEGG" id="cter:A606_09375"/>